<dbReference type="Pfam" id="PF00400">
    <property type="entry name" value="WD40"/>
    <property type="match status" value="3"/>
</dbReference>
<comment type="caution">
    <text evidence="4">The sequence shown here is derived from an EMBL/GenBank/DDBJ whole genome shotgun (WGS) entry which is preliminary data.</text>
</comment>
<dbReference type="Gene3D" id="2.130.10.10">
    <property type="entry name" value="YVTN repeat-like/Quinoprotein amine dehydrogenase"/>
    <property type="match status" value="1"/>
</dbReference>
<evidence type="ECO:0000256" key="2">
    <source>
        <dbReference type="ARBA" id="ARBA00022737"/>
    </source>
</evidence>
<reference evidence="4 5" key="1">
    <citation type="journal article" date="2023" name="BMC Biotechnol.">
        <title>Vitis rotundifolia cv Carlos genome sequencing.</title>
        <authorList>
            <person name="Huff M."/>
            <person name="Hulse-Kemp A."/>
            <person name="Scheffler B."/>
            <person name="Youngblood R."/>
            <person name="Simpson S."/>
            <person name="Babiker E."/>
            <person name="Staton M."/>
        </authorList>
    </citation>
    <scope>NUCLEOTIDE SEQUENCE [LARGE SCALE GENOMIC DNA]</scope>
    <source>
        <tissue evidence="4">Leaf</tissue>
    </source>
</reference>
<dbReference type="SMART" id="SM00320">
    <property type="entry name" value="WD40"/>
    <property type="match status" value="4"/>
</dbReference>
<keyword evidence="1" id="KW-0853">WD repeat</keyword>
<dbReference type="PANTHER" id="PTHR45296:SF1">
    <property type="entry name" value="TRANSDUCIN_WD40 REPEAT-LIKE SUPERFAMILY PROTEIN"/>
    <property type="match status" value="1"/>
</dbReference>
<gene>
    <name evidence="4" type="ORF">PVL29_013073</name>
</gene>
<evidence type="ECO:0000313" key="5">
    <source>
        <dbReference type="Proteomes" id="UP001168098"/>
    </source>
</evidence>
<accession>A0AA38ZLE5</accession>
<evidence type="ECO:0000256" key="1">
    <source>
        <dbReference type="ARBA" id="ARBA00022574"/>
    </source>
</evidence>
<dbReference type="InterPro" id="IPR019775">
    <property type="entry name" value="WD40_repeat_CS"/>
</dbReference>
<feature type="region of interest" description="Disordered" evidence="3">
    <location>
        <begin position="244"/>
        <end position="265"/>
    </location>
</feature>
<protein>
    <recommendedName>
        <fullName evidence="6">WD repeat-containing protein 53</fullName>
    </recommendedName>
</protein>
<dbReference type="Proteomes" id="UP001168098">
    <property type="component" value="Unassembled WGS sequence"/>
</dbReference>
<evidence type="ECO:0000313" key="4">
    <source>
        <dbReference type="EMBL" id="KAJ9690732.1"/>
    </source>
</evidence>
<dbReference type="EMBL" id="JARBHA010000010">
    <property type="protein sequence ID" value="KAJ9690732.1"/>
    <property type="molecule type" value="Genomic_DNA"/>
</dbReference>
<keyword evidence="2" id="KW-0677">Repeat</keyword>
<name>A0AA38ZLE5_VITRO</name>
<dbReference type="InterPro" id="IPR036322">
    <property type="entry name" value="WD40_repeat_dom_sf"/>
</dbReference>
<dbReference type="InterPro" id="IPR015943">
    <property type="entry name" value="WD40/YVTN_repeat-like_dom_sf"/>
</dbReference>
<dbReference type="PANTHER" id="PTHR45296">
    <property type="entry name" value="TRANSDUCIN/WD40 REPEAT-LIKE SUPERFAMILY PROTEIN"/>
    <property type="match status" value="1"/>
</dbReference>
<proteinExistence type="predicted"/>
<keyword evidence="5" id="KW-1185">Reference proteome</keyword>
<sequence>MAEARRLRGHKATATCCIASRDRPGLVATSGEDGCICWFDMRCKDVVLTMDLGVNPISSLCFKPGNEDIIYVSSGLEVKCFDVHLADAWKPLESYNYNKEEINQIACNSKSSFLASADDDGDVKIIDIRQKCLYKTLRAGHTSICSSVQFLPWRPWEVITGGLDSKLVMWDFSKGRPYKIVDFGMPDMENSSSAGQCLNPAFVHAIAVPEVDMLEKSGKICVVARGDGVVDVINIESELAAAQSKTSLKPQKGSKSKSKGSVSTVAETLNQNGRKRLHLDYSLGGHTASVSCV</sequence>
<dbReference type="AlphaFoldDB" id="A0AA38ZLE5"/>
<dbReference type="PROSITE" id="PS00678">
    <property type="entry name" value="WD_REPEATS_1"/>
    <property type="match status" value="1"/>
</dbReference>
<dbReference type="InterPro" id="IPR001680">
    <property type="entry name" value="WD40_rpt"/>
</dbReference>
<organism evidence="4 5">
    <name type="scientific">Vitis rotundifolia</name>
    <name type="common">Muscadine grape</name>
    <dbReference type="NCBI Taxonomy" id="103349"/>
    <lineage>
        <taxon>Eukaryota</taxon>
        <taxon>Viridiplantae</taxon>
        <taxon>Streptophyta</taxon>
        <taxon>Embryophyta</taxon>
        <taxon>Tracheophyta</taxon>
        <taxon>Spermatophyta</taxon>
        <taxon>Magnoliopsida</taxon>
        <taxon>eudicotyledons</taxon>
        <taxon>Gunneridae</taxon>
        <taxon>Pentapetalae</taxon>
        <taxon>rosids</taxon>
        <taxon>Vitales</taxon>
        <taxon>Vitaceae</taxon>
        <taxon>Viteae</taxon>
        <taxon>Vitis</taxon>
    </lineage>
</organism>
<evidence type="ECO:0000256" key="3">
    <source>
        <dbReference type="SAM" id="MobiDB-lite"/>
    </source>
</evidence>
<dbReference type="SUPFAM" id="SSF50978">
    <property type="entry name" value="WD40 repeat-like"/>
    <property type="match status" value="1"/>
</dbReference>
<evidence type="ECO:0008006" key="6">
    <source>
        <dbReference type="Google" id="ProtNLM"/>
    </source>
</evidence>